<dbReference type="InterPro" id="IPR012654">
    <property type="entry name" value="CHP02391"/>
</dbReference>
<dbReference type="EMBL" id="JAWIIV010000002">
    <property type="protein sequence ID" value="MEC4718278.1"/>
    <property type="molecule type" value="Genomic_DNA"/>
</dbReference>
<evidence type="ECO:0000259" key="1">
    <source>
        <dbReference type="Pfam" id="PF09509"/>
    </source>
</evidence>
<dbReference type="NCBIfam" id="TIGR02391">
    <property type="entry name" value="hypoth_ymh"/>
    <property type="match status" value="1"/>
</dbReference>
<comment type="caution">
    <text evidence="2">The sequence shown here is derived from an EMBL/GenBank/DDBJ whole genome shotgun (WGS) entry which is preliminary data.</text>
</comment>
<name>A0ABU6J4A9_9BURK</name>
<sequence length="244" mass="26577">MATLTSLIPDVDVLVGLAPEELADVVLWLSNERLGHTGLIHLQAIASDIHGSLGASDGYPQNRKKDAELAVAEAWNWLLVQGLLIPEPGMNGNNGHMFLSRRARTILADGSFKTYARSLAFPKTLLHPSIADEVWLDIVRGDAETAVFKSFRAVEIAVREAGHFPDTDVGTVLMRKAFDKTTGPLSDMAQPEGEREALAHLFAGAIGSYKNPHSHRTVSITDATEAQEMVILASHLLRIVDSRR</sequence>
<proteinExistence type="predicted"/>
<evidence type="ECO:0000313" key="3">
    <source>
        <dbReference type="Proteomes" id="UP001352263"/>
    </source>
</evidence>
<keyword evidence="3" id="KW-1185">Reference proteome</keyword>
<reference evidence="2 3" key="1">
    <citation type="submission" date="2023-10" db="EMBL/GenBank/DDBJ databases">
        <title>Noviherbaspirillum sp. CPCC 100848 genome assembly.</title>
        <authorList>
            <person name="Li X.Y."/>
            <person name="Fang X.M."/>
        </authorList>
    </citation>
    <scope>NUCLEOTIDE SEQUENCE [LARGE SCALE GENOMIC DNA]</scope>
    <source>
        <strain evidence="2 3">CPCC 100848</strain>
    </source>
</reference>
<feature type="domain" description="Conserved hypothetical protein CHP02391" evidence="1">
    <location>
        <begin position="126"/>
        <end position="239"/>
    </location>
</feature>
<gene>
    <name evidence="2" type="ORF">RY831_03900</name>
</gene>
<dbReference type="RefSeq" id="WP_326505028.1">
    <property type="nucleotide sequence ID" value="NZ_JAWIIV010000002.1"/>
</dbReference>
<evidence type="ECO:0000313" key="2">
    <source>
        <dbReference type="EMBL" id="MEC4718278.1"/>
    </source>
</evidence>
<accession>A0ABU6J4A9</accession>
<organism evidence="2 3">
    <name type="scientific">Noviherbaspirillum album</name>
    <dbReference type="NCBI Taxonomy" id="3080276"/>
    <lineage>
        <taxon>Bacteria</taxon>
        <taxon>Pseudomonadati</taxon>
        <taxon>Pseudomonadota</taxon>
        <taxon>Betaproteobacteria</taxon>
        <taxon>Burkholderiales</taxon>
        <taxon>Oxalobacteraceae</taxon>
        <taxon>Noviherbaspirillum</taxon>
    </lineage>
</organism>
<protein>
    <submittedName>
        <fullName evidence="2">TIGR02391 family protein</fullName>
    </submittedName>
</protein>
<dbReference type="Proteomes" id="UP001352263">
    <property type="component" value="Unassembled WGS sequence"/>
</dbReference>
<dbReference type="Pfam" id="PF09509">
    <property type="entry name" value="Hypoth_Ymh"/>
    <property type="match status" value="1"/>
</dbReference>